<evidence type="ECO:0000313" key="3">
    <source>
        <dbReference type="Proteomes" id="UP000649151"/>
    </source>
</evidence>
<protein>
    <submittedName>
        <fullName evidence="2">CRISPR-associated endoribonuclease Cas6</fullName>
    </submittedName>
</protein>
<evidence type="ECO:0000259" key="1">
    <source>
        <dbReference type="Pfam" id="PF10040"/>
    </source>
</evidence>
<dbReference type="CDD" id="cd21141">
    <property type="entry name" value="Cas6_III-like"/>
    <property type="match status" value="1"/>
</dbReference>
<feature type="domain" description="CRISPR-associated protein Cas6 C-terminal" evidence="1">
    <location>
        <begin position="101"/>
        <end position="215"/>
    </location>
</feature>
<accession>A0ABR7IP86</accession>
<dbReference type="Proteomes" id="UP000649151">
    <property type="component" value="Unassembled WGS sequence"/>
</dbReference>
<gene>
    <name evidence="2" type="ORF">H8Z77_02785</name>
</gene>
<dbReference type="Pfam" id="PF10040">
    <property type="entry name" value="CRISPR_Cas6"/>
    <property type="match status" value="1"/>
</dbReference>
<proteinExistence type="predicted"/>
<comment type="caution">
    <text evidence="2">The sequence shown here is derived from an EMBL/GenBank/DDBJ whole genome shotgun (WGS) entry which is preliminary data.</text>
</comment>
<dbReference type="InterPro" id="IPR019267">
    <property type="entry name" value="CRISPR-assoc_Cas6_C"/>
</dbReference>
<organism evidence="2 3">
    <name type="scientific">Clostridium facile</name>
    <dbReference type="NCBI Taxonomy" id="2763035"/>
    <lineage>
        <taxon>Bacteria</taxon>
        <taxon>Bacillati</taxon>
        <taxon>Bacillota</taxon>
        <taxon>Clostridia</taxon>
        <taxon>Eubacteriales</taxon>
        <taxon>Clostridiaceae</taxon>
        <taxon>Clostridium</taxon>
    </lineage>
</organism>
<reference evidence="2 3" key="1">
    <citation type="submission" date="2020-08" db="EMBL/GenBank/DDBJ databases">
        <title>Genome public.</title>
        <authorList>
            <person name="Liu C."/>
            <person name="Sun Q."/>
        </authorList>
    </citation>
    <scope>NUCLEOTIDE SEQUENCE [LARGE SCALE GENOMIC DNA]</scope>
    <source>
        <strain evidence="2 3">NSJ-27</strain>
    </source>
</reference>
<sequence length="222" mass="25090">MLACIPEEYVDFLHEPSESRPLCHYLLPNKEDTGKGEFFLTLFDGELVSAFAPAVLATEEFSLHKYPCHLMVEQASRKTIRFDQIAQACFGQDKTPDSYVVRFLSPTVFRTQDQYALYPTVELILKSAMNRFHLLDCGLDVVDGDALEQLVQRARITDYSLRSRRYSIKDTTVYGFSGWVRLTVRGPLPLRQLFRLLLSALPYTGVGGKTALGMGGCSVEEF</sequence>
<evidence type="ECO:0000313" key="2">
    <source>
        <dbReference type="EMBL" id="MBC5786950.1"/>
    </source>
</evidence>
<dbReference type="EMBL" id="JACOQK010000001">
    <property type="protein sequence ID" value="MBC5786950.1"/>
    <property type="molecule type" value="Genomic_DNA"/>
</dbReference>
<keyword evidence="3" id="KW-1185">Reference proteome</keyword>
<name>A0ABR7IP86_9CLOT</name>
<dbReference type="RefSeq" id="WP_186996121.1">
    <property type="nucleotide sequence ID" value="NZ_JACOQK010000001.1"/>
</dbReference>
<dbReference type="Gene3D" id="3.30.70.1900">
    <property type="match status" value="1"/>
</dbReference>